<dbReference type="GO" id="GO:0070382">
    <property type="term" value="C:exocytic vesicle"/>
    <property type="evidence" value="ECO:0007669"/>
    <property type="project" value="TreeGrafter"/>
</dbReference>
<feature type="compositionally biased region" description="Polar residues" evidence="7">
    <location>
        <begin position="183"/>
        <end position="197"/>
    </location>
</feature>
<evidence type="ECO:0000259" key="8">
    <source>
        <dbReference type="PROSITE" id="PS50004"/>
    </source>
</evidence>
<dbReference type="InterPro" id="IPR043567">
    <property type="entry name" value="SYTL1-5_C2B"/>
</dbReference>
<gene>
    <name evidence="9" type="ORF">JRQ81_019551</name>
</gene>
<name>A0A9Q0XPL0_9SAUR</name>
<feature type="region of interest" description="Disordered" evidence="7">
    <location>
        <begin position="562"/>
        <end position="600"/>
    </location>
</feature>
<protein>
    <recommendedName>
        <fullName evidence="6">Synaptotagmin-like protein 2</fullName>
    </recommendedName>
</protein>
<evidence type="ECO:0000313" key="9">
    <source>
        <dbReference type="EMBL" id="KAJ7320040.1"/>
    </source>
</evidence>
<feature type="region of interest" description="Disordered" evidence="7">
    <location>
        <begin position="1146"/>
        <end position="1169"/>
    </location>
</feature>
<feature type="domain" description="C2" evidence="8">
    <location>
        <begin position="1555"/>
        <end position="1684"/>
    </location>
</feature>
<dbReference type="GO" id="GO:0006887">
    <property type="term" value="P:exocytosis"/>
    <property type="evidence" value="ECO:0007669"/>
    <property type="project" value="UniProtKB-KW"/>
</dbReference>
<feature type="compositionally biased region" description="Basic and acidic residues" evidence="7">
    <location>
        <begin position="1298"/>
        <end position="1321"/>
    </location>
</feature>
<feature type="compositionally biased region" description="Polar residues" evidence="7">
    <location>
        <begin position="1328"/>
        <end position="1338"/>
    </location>
</feature>
<dbReference type="EMBL" id="JAPFRF010000010">
    <property type="protein sequence ID" value="KAJ7320040.1"/>
    <property type="molecule type" value="Genomic_DNA"/>
</dbReference>
<dbReference type="InterPro" id="IPR035892">
    <property type="entry name" value="C2_domain_sf"/>
</dbReference>
<dbReference type="GO" id="GO:0005886">
    <property type="term" value="C:plasma membrane"/>
    <property type="evidence" value="ECO:0007669"/>
    <property type="project" value="UniProtKB-SubCell"/>
</dbReference>
<feature type="compositionally biased region" description="Polar residues" evidence="7">
    <location>
        <begin position="949"/>
        <end position="969"/>
    </location>
</feature>
<evidence type="ECO:0000313" key="10">
    <source>
        <dbReference type="Proteomes" id="UP001142489"/>
    </source>
</evidence>
<keyword evidence="2" id="KW-1003">Cell membrane</keyword>
<dbReference type="SMART" id="SM00239">
    <property type="entry name" value="C2"/>
    <property type="match status" value="2"/>
</dbReference>
<reference evidence="9" key="1">
    <citation type="journal article" date="2023" name="DNA Res.">
        <title>Chromosome-level genome assembly of Phrynocephalus forsythii using third-generation DNA sequencing and Hi-C analysis.</title>
        <authorList>
            <person name="Qi Y."/>
            <person name="Zhao W."/>
            <person name="Zhao Y."/>
            <person name="Niu C."/>
            <person name="Cao S."/>
            <person name="Zhang Y."/>
        </authorList>
    </citation>
    <scope>NUCLEOTIDE SEQUENCE</scope>
    <source>
        <tissue evidence="9">Muscle</tissue>
    </source>
</reference>
<dbReference type="FunFam" id="2.60.40.150:FF:000040">
    <property type="entry name" value="synaptotagmin-like protein 2 isoform X2"/>
    <property type="match status" value="1"/>
</dbReference>
<feature type="compositionally biased region" description="Basic and acidic residues" evidence="7">
    <location>
        <begin position="68"/>
        <end position="104"/>
    </location>
</feature>
<dbReference type="PANTHER" id="PTHR45716:SF5">
    <property type="entry name" value="SYNAPTOTAGMIN-LIKE PROTEIN 2"/>
    <property type="match status" value="1"/>
</dbReference>
<evidence type="ECO:0000256" key="6">
    <source>
        <dbReference type="ARBA" id="ARBA00072164"/>
    </source>
</evidence>
<feature type="region of interest" description="Disordered" evidence="7">
    <location>
        <begin position="1216"/>
        <end position="1391"/>
    </location>
</feature>
<dbReference type="Gene3D" id="2.60.40.150">
    <property type="entry name" value="C2 domain"/>
    <property type="match status" value="2"/>
</dbReference>
<dbReference type="FunFam" id="2.60.40.150:FF:000006">
    <property type="entry name" value="Synaptotagmin-like 5, isoform CRA_a"/>
    <property type="match status" value="1"/>
</dbReference>
<evidence type="ECO:0000256" key="2">
    <source>
        <dbReference type="ARBA" id="ARBA00022475"/>
    </source>
</evidence>
<proteinExistence type="predicted"/>
<comment type="caution">
    <text evidence="9">The sequence shown here is derived from an EMBL/GenBank/DDBJ whole genome shotgun (WGS) entry which is preliminary data.</text>
</comment>
<organism evidence="9 10">
    <name type="scientific">Phrynocephalus forsythii</name>
    <dbReference type="NCBI Taxonomy" id="171643"/>
    <lineage>
        <taxon>Eukaryota</taxon>
        <taxon>Metazoa</taxon>
        <taxon>Chordata</taxon>
        <taxon>Craniata</taxon>
        <taxon>Vertebrata</taxon>
        <taxon>Euteleostomi</taxon>
        <taxon>Lepidosauria</taxon>
        <taxon>Squamata</taxon>
        <taxon>Bifurcata</taxon>
        <taxon>Unidentata</taxon>
        <taxon>Episquamata</taxon>
        <taxon>Toxicofera</taxon>
        <taxon>Iguania</taxon>
        <taxon>Acrodonta</taxon>
        <taxon>Agamidae</taxon>
        <taxon>Agaminae</taxon>
        <taxon>Phrynocephalus</taxon>
    </lineage>
</organism>
<feature type="compositionally biased region" description="Basic and acidic residues" evidence="7">
    <location>
        <begin position="634"/>
        <end position="648"/>
    </location>
</feature>
<dbReference type="Proteomes" id="UP001142489">
    <property type="component" value="Unassembled WGS sequence"/>
</dbReference>
<feature type="compositionally biased region" description="Basic and acidic residues" evidence="7">
    <location>
        <begin position="139"/>
        <end position="155"/>
    </location>
</feature>
<feature type="compositionally biased region" description="Polar residues" evidence="7">
    <location>
        <begin position="126"/>
        <end position="138"/>
    </location>
</feature>
<dbReference type="GO" id="GO:0042043">
    <property type="term" value="F:neurexin family protein binding"/>
    <property type="evidence" value="ECO:0007669"/>
    <property type="project" value="TreeGrafter"/>
</dbReference>
<feature type="region of interest" description="Disordered" evidence="7">
    <location>
        <begin position="634"/>
        <end position="674"/>
    </location>
</feature>
<dbReference type="PANTHER" id="PTHR45716">
    <property type="entry name" value="BITESIZE, ISOFORM I"/>
    <property type="match status" value="1"/>
</dbReference>
<feature type="region of interest" description="Disordered" evidence="7">
    <location>
        <begin position="420"/>
        <end position="445"/>
    </location>
</feature>
<keyword evidence="3" id="KW-0268">Exocytosis</keyword>
<feature type="region of interest" description="Disordered" evidence="7">
    <location>
        <begin position="773"/>
        <end position="815"/>
    </location>
</feature>
<dbReference type="CDD" id="cd04020">
    <property type="entry name" value="C2B_SLP_1-2-3-4"/>
    <property type="match status" value="1"/>
</dbReference>
<evidence type="ECO:0000256" key="7">
    <source>
        <dbReference type="SAM" id="MobiDB-lite"/>
    </source>
</evidence>
<keyword evidence="10" id="KW-1185">Reference proteome</keyword>
<sequence>MPSFVRNEGPSSLLIGEQPSGSRSRRQDPAASVDDGQILPASVRAQLQIVDRGVNKTGEAAVGASHQAKVEHPSFGEQKAFEQNKPRTDSYFGKRENTGVEQDVKSVLQEGSVEPQSGGSLEEPKQSGTQENTQFTNRGNHDLQDQEVKQSSSREIKKRIKDIRALWEREETSNLGSKRELLNKNTTTSKAMLNSNKEPQRVKPVGGSSGYVTAESDSEQGKCNLVTFKKVILNEDESQPDDGGLKSSFGMATRRLIDNSKQSYPVERSGKIFPSDQKKAEFIERSDGEDFRPRPSTKDGGYLQPAVLQKEKTTSALQQKTHFKIHSLKEQLDEDAKAQMLSPSQFKSLRSFWDVGVKPQSGSVEYKVVVSVPRSENGRAGNDKKEAETGVSQNVLEGAQEKQFLQEVKVDKPNAKLSTQNISETSRVISTEAGPPEGSPSVDAAPKGSVEFVLGKDRYLEGKLALPAKEYIERTEVPSRGQRSAFNSGFQKLLIEAFQESPPAAEKGVPSLGLAVQEQMPLDDRVQQQQKLVPAGGQVEISASEVAVAANRTLAPLKAETGALDGGLEKQSTEATDARTSPKHSGADDVSGQAVPSSQRRRFFNKVMERSHASYLSGQQNGTTGLEEAKDTLNKHASPRDHHDEVKTGTESLSRPTEESHSIPRKAPDREEGHRCLEDRASLQDTFQIPSVKLMLPDPGLSTQNKASSAATEVSETMTEVIVPSKKICHDMNAKIACLLDPSSTLPCVLPTTENALKTHIKDTLGERQPGSFFAGPILPSSPQRVSSLRDTTSESTEGSPKGNEDGGRVLTTADNEPGEVATGIFSFRSQKNLNAEGYAISGDEPPRDVTETVVKTLKADSYEPTALRASLRKFLREDSEVTEVSKPTQMPLETVQNVSSIYDTLAPHLPEIIETIEKTTLISHPRQSKLKASFQKLLKEESEILPANQETRANNNGIQTESKSNQSADLLFDPQEIGKETSETGSPSKQNGAEVNSSLQKLLDDADWMHTIQLASLDPPESIEEWPQEAKETVIKSTAPAKDDAMLTSNLRKLIREHHDASLRVCREDNPRVTDDSTSPLKKQSSSVKMLASAPSASNEFRTEVKIPLKGKTSKQDDQTEEGVPERTAVFQNTIQVITSSAEAAQLDRGEEPPICSNKTGERKRGYDTQREAEVTIASLRGVNEAVEMVPGAQGSSTSCAEMESPLRVSNVKLHLGTQKADDKNNEEGEGDARSFGSDLSDENTSSFVRIQRNRTRSEEEPNPVMEALKRSSNRQIPSKSLEDIPSATSNQGKLILPKEDYMLSAEDDQKADQPDEKQDNVPGISTAPSFPDSQFSRPEKVKQMSKSVPAFVQEESDDRETDSASDSSYPLGRIKKSPSSLTNLSSSSGLASLSSVSTSAMSVYSGDFGNVDVKGNIQFAIDYVEQLKELHIFIAQGKDLAIADVKKQRSDPYVKSYLLPEKYKLGKRKTSVKKKTLNPVFNEILRYKVDKELLATQRLNISVWHSDTFGRNSFLGEVELDLASWDWNDKLSKQMIWYPLKPRTPLASLEAENRGEVKIALKYIPQPAGGKKTPATGEVHIWVKECKDLLILRNNKLNSFVKCTILPDTSRKSRQKTRAVANTTNPVFNHTMVYDGFRPEDLKEACVELTVWDHNKLANHFLGGLRIGLGTGKSYGTPVDWMDSTCDEIHLWERMINSPNTWVEDTLPLRMLTIVKMAK</sequence>
<feature type="region of interest" description="Disordered" evidence="7">
    <location>
        <begin position="946"/>
        <end position="969"/>
    </location>
</feature>
<feature type="region of interest" description="Disordered" evidence="7">
    <location>
        <begin position="1"/>
        <end position="39"/>
    </location>
</feature>
<feature type="compositionally biased region" description="Basic and acidic residues" evidence="7">
    <location>
        <begin position="1221"/>
        <end position="1234"/>
    </location>
</feature>
<feature type="compositionally biased region" description="Basic and acidic residues" evidence="7">
    <location>
        <begin position="162"/>
        <end position="182"/>
    </location>
</feature>
<evidence type="ECO:0000256" key="5">
    <source>
        <dbReference type="ARBA" id="ARBA00023136"/>
    </source>
</evidence>
<feature type="compositionally biased region" description="Polar residues" evidence="7">
    <location>
        <begin position="781"/>
        <end position="799"/>
    </location>
</feature>
<feature type="compositionally biased region" description="Basic and acidic residues" evidence="7">
    <location>
        <begin position="276"/>
        <end position="297"/>
    </location>
</feature>
<feature type="compositionally biased region" description="Basic and acidic residues" evidence="7">
    <location>
        <begin position="656"/>
        <end position="674"/>
    </location>
</feature>
<feature type="region of interest" description="Disordered" evidence="7">
    <location>
        <begin position="1069"/>
        <end position="1103"/>
    </location>
</feature>
<evidence type="ECO:0000256" key="3">
    <source>
        <dbReference type="ARBA" id="ARBA00022483"/>
    </source>
</evidence>
<evidence type="ECO:0000256" key="1">
    <source>
        <dbReference type="ARBA" id="ARBA00004236"/>
    </source>
</evidence>
<accession>A0A9Q0XPL0</accession>
<dbReference type="Pfam" id="PF00168">
    <property type="entry name" value="C2"/>
    <property type="match status" value="2"/>
</dbReference>
<feature type="region of interest" description="Disordered" evidence="7">
    <location>
        <begin position="58"/>
        <end position="218"/>
    </location>
</feature>
<keyword evidence="4" id="KW-0677">Repeat</keyword>
<feature type="compositionally biased region" description="Polar residues" evidence="7">
    <location>
        <begin position="420"/>
        <end position="429"/>
    </location>
</feature>
<feature type="region of interest" description="Disordered" evidence="7">
    <location>
        <begin position="260"/>
        <end position="304"/>
    </location>
</feature>
<dbReference type="PROSITE" id="PS50004">
    <property type="entry name" value="C2"/>
    <property type="match status" value="2"/>
</dbReference>
<feature type="compositionally biased region" description="Polar residues" evidence="7">
    <location>
        <begin position="1077"/>
        <end position="1089"/>
    </location>
</feature>
<dbReference type="InterPro" id="IPR000008">
    <property type="entry name" value="C2_dom"/>
</dbReference>
<feature type="domain" description="C2" evidence="8">
    <location>
        <begin position="1415"/>
        <end position="1540"/>
    </location>
</feature>
<dbReference type="CDD" id="cd08393">
    <property type="entry name" value="C2A_SLP-1_2"/>
    <property type="match status" value="1"/>
</dbReference>
<evidence type="ECO:0000256" key="4">
    <source>
        <dbReference type="ARBA" id="ARBA00022737"/>
    </source>
</evidence>
<feature type="compositionally biased region" description="Low complexity" evidence="7">
    <location>
        <begin position="1379"/>
        <end position="1391"/>
    </location>
</feature>
<keyword evidence="5" id="KW-0472">Membrane</keyword>
<dbReference type="OrthoDB" id="195679at2759"/>
<dbReference type="SUPFAM" id="SSF49562">
    <property type="entry name" value="C2 domain (Calcium/lipid-binding domain, CaLB)"/>
    <property type="match status" value="2"/>
</dbReference>
<comment type="subcellular location">
    <subcellularLocation>
        <location evidence="1">Cell membrane</location>
    </subcellularLocation>
</comment>